<feature type="transmembrane region" description="Helical" evidence="5">
    <location>
        <begin position="12"/>
        <end position="38"/>
    </location>
</feature>
<evidence type="ECO:0000256" key="1">
    <source>
        <dbReference type="ARBA" id="ARBA00004141"/>
    </source>
</evidence>
<dbReference type="KEGG" id="nano:G5V58_00620"/>
<dbReference type="Pfam" id="PF01741">
    <property type="entry name" value="MscL"/>
    <property type="match status" value="1"/>
</dbReference>
<gene>
    <name evidence="6" type="ORF">G5V58_00620</name>
</gene>
<keyword evidence="3 5" id="KW-1133">Transmembrane helix</keyword>
<dbReference type="EMBL" id="CP049257">
    <property type="protein sequence ID" value="QIG41470.1"/>
    <property type="molecule type" value="Genomic_DNA"/>
</dbReference>
<reference evidence="6 7" key="1">
    <citation type="submission" date="2020-02" db="EMBL/GenBank/DDBJ databases">
        <title>Full genome sequence of Nocardioides sp. R-3366.</title>
        <authorList>
            <person name="Im W.-T."/>
        </authorList>
    </citation>
    <scope>NUCLEOTIDE SEQUENCE [LARGE SCALE GENOMIC DNA]</scope>
    <source>
        <strain evidence="6 7">R-3366</strain>
    </source>
</reference>
<protein>
    <submittedName>
        <fullName evidence="6">MscL family protein</fullName>
    </submittedName>
</protein>
<organism evidence="6 7">
    <name type="scientific">Nocardioides anomalus</name>
    <dbReference type="NCBI Taxonomy" id="2712223"/>
    <lineage>
        <taxon>Bacteria</taxon>
        <taxon>Bacillati</taxon>
        <taxon>Actinomycetota</taxon>
        <taxon>Actinomycetes</taxon>
        <taxon>Propionibacteriales</taxon>
        <taxon>Nocardioidaceae</taxon>
        <taxon>Nocardioides</taxon>
    </lineage>
</organism>
<dbReference type="PANTHER" id="PTHR30266">
    <property type="entry name" value="MECHANOSENSITIVE CHANNEL MSCL"/>
    <property type="match status" value="1"/>
</dbReference>
<dbReference type="Proteomes" id="UP000502996">
    <property type="component" value="Chromosome"/>
</dbReference>
<dbReference type="GO" id="GO:0016020">
    <property type="term" value="C:membrane"/>
    <property type="evidence" value="ECO:0007669"/>
    <property type="project" value="UniProtKB-SubCell"/>
</dbReference>
<keyword evidence="2 5" id="KW-0812">Transmembrane</keyword>
<keyword evidence="4 5" id="KW-0472">Membrane</keyword>
<dbReference type="SUPFAM" id="SSF81330">
    <property type="entry name" value="Gated mechanosensitive channel"/>
    <property type="match status" value="1"/>
</dbReference>
<dbReference type="AlphaFoldDB" id="A0A6G6W8U9"/>
<comment type="subcellular location">
    <subcellularLocation>
        <location evidence="1">Membrane</location>
        <topology evidence="1">Multi-pass membrane protein</topology>
    </subcellularLocation>
</comment>
<evidence type="ECO:0000313" key="6">
    <source>
        <dbReference type="EMBL" id="QIG41470.1"/>
    </source>
</evidence>
<evidence type="ECO:0000256" key="4">
    <source>
        <dbReference type="ARBA" id="ARBA00023136"/>
    </source>
</evidence>
<name>A0A6G6W8U9_9ACTN</name>
<keyword evidence="7" id="KW-1185">Reference proteome</keyword>
<evidence type="ECO:0000256" key="2">
    <source>
        <dbReference type="ARBA" id="ARBA00022692"/>
    </source>
</evidence>
<dbReference type="GO" id="GO:0008381">
    <property type="term" value="F:mechanosensitive monoatomic ion channel activity"/>
    <property type="evidence" value="ECO:0007669"/>
    <property type="project" value="TreeGrafter"/>
</dbReference>
<proteinExistence type="predicted"/>
<dbReference type="InterPro" id="IPR037673">
    <property type="entry name" value="MSC/AndL"/>
</dbReference>
<evidence type="ECO:0000256" key="3">
    <source>
        <dbReference type="ARBA" id="ARBA00022989"/>
    </source>
</evidence>
<evidence type="ECO:0000313" key="7">
    <source>
        <dbReference type="Proteomes" id="UP000502996"/>
    </source>
</evidence>
<evidence type="ECO:0000256" key="5">
    <source>
        <dbReference type="SAM" id="Phobius"/>
    </source>
</evidence>
<sequence length="134" mass="14047">MTGFKNFILRGNLIELAVAFVMAAAFAAVVTATVNLLMDIVGKVGGSPDFSDYSPGGVSVGAWITSALSFLILAAVVYFVIVKPYTIAKERYFPSPEPGTPEDIKLLQEIRDLLASQQGGAGASTIPPTTPPTV</sequence>
<dbReference type="PANTHER" id="PTHR30266:SF2">
    <property type="entry name" value="LARGE-CONDUCTANCE MECHANOSENSITIVE CHANNEL"/>
    <property type="match status" value="1"/>
</dbReference>
<feature type="transmembrane region" description="Helical" evidence="5">
    <location>
        <begin position="58"/>
        <end position="81"/>
    </location>
</feature>
<dbReference type="RefSeq" id="WP_165227841.1">
    <property type="nucleotide sequence ID" value="NZ_CP049257.1"/>
</dbReference>
<dbReference type="InterPro" id="IPR036019">
    <property type="entry name" value="MscL_channel"/>
</dbReference>
<dbReference type="Gene3D" id="1.10.1200.120">
    <property type="entry name" value="Large-conductance mechanosensitive channel, MscL, domain 1"/>
    <property type="match status" value="1"/>
</dbReference>
<accession>A0A6G6W8U9</accession>